<dbReference type="PANTHER" id="PTHR14413:SF16">
    <property type="entry name" value="LARGE RIBOSOMAL SUBUNIT PROTEIN BL17M"/>
    <property type="match status" value="1"/>
</dbReference>
<evidence type="ECO:0008006" key="7">
    <source>
        <dbReference type="Google" id="ProtNLM"/>
    </source>
</evidence>
<protein>
    <recommendedName>
        <fullName evidence="7">50S ribosomal protein L17</fullName>
    </recommendedName>
</protein>
<dbReference type="GO" id="GO:0022625">
    <property type="term" value="C:cytosolic large ribosomal subunit"/>
    <property type="evidence" value="ECO:0000318"/>
    <property type="project" value="GO_Central"/>
</dbReference>
<evidence type="ECO:0000313" key="6">
    <source>
        <dbReference type="Proteomes" id="UP000001514"/>
    </source>
</evidence>
<dbReference type="KEGG" id="smo:SELMODRAFT_76301"/>
<keyword evidence="6" id="KW-1185">Reference proteome</keyword>
<dbReference type="Gene3D" id="3.90.1030.10">
    <property type="entry name" value="Ribosomal protein L17"/>
    <property type="match status" value="1"/>
</dbReference>
<dbReference type="InParanoid" id="D8QST4"/>
<dbReference type="NCBIfam" id="TIGR00059">
    <property type="entry name" value="L17"/>
    <property type="match status" value="1"/>
</dbReference>
<evidence type="ECO:0000256" key="2">
    <source>
        <dbReference type="ARBA" id="ARBA00022980"/>
    </source>
</evidence>
<organism evidence="6">
    <name type="scientific">Selaginella moellendorffii</name>
    <name type="common">Spikemoss</name>
    <dbReference type="NCBI Taxonomy" id="88036"/>
    <lineage>
        <taxon>Eukaryota</taxon>
        <taxon>Viridiplantae</taxon>
        <taxon>Streptophyta</taxon>
        <taxon>Embryophyta</taxon>
        <taxon>Tracheophyta</taxon>
        <taxon>Lycopodiopsida</taxon>
        <taxon>Selaginellales</taxon>
        <taxon>Selaginellaceae</taxon>
        <taxon>Selaginella</taxon>
    </lineage>
</organism>
<dbReference type="STRING" id="88036.D8QST4"/>
<dbReference type="GO" id="GO:0003735">
    <property type="term" value="F:structural constituent of ribosome"/>
    <property type="evidence" value="ECO:0000318"/>
    <property type="project" value="GO_Central"/>
</dbReference>
<dbReference type="OMA" id="WDRQVFR"/>
<dbReference type="FunCoup" id="D8QST4">
    <property type="interactions" value="3772"/>
</dbReference>
<dbReference type="Gramene" id="EFJ36992">
    <property type="protein sequence ID" value="EFJ36992"/>
    <property type="gene ID" value="SELMODRAFT_76301"/>
</dbReference>
<dbReference type="EMBL" id="GL377566">
    <property type="protein sequence ID" value="EFJ36992.1"/>
    <property type="molecule type" value="Genomic_DNA"/>
</dbReference>
<comment type="similarity">
    <text evidence="1 4">Belongs to the bacterial ribosomal protein bL17 family.</text>
</comment>
<gene>
    <name evidence="5" type="ORF">SELMODRAFT_76301</name>
</gene>
<dbReference type="Proteomes" id="UP000001514">
    <property type="component" value="Unassembled WGS sequence"/>
</dbReference>
<evidence type="ECO:0000256" key="3">
    <source>
        <dbReference type="ARBA" id="ARBA00023274"/>
    </source>
</evidence>
<dbReference type="HOGENOM" id="CLU_074407_2_2_1"/>
<keyword evidence="3 4" id="KW-0687">Ribonucleoprotein</keyword>
<evidence type="ECO:0000256" key="4">
    <source>
        <dbReference type="RuleBase" id="RU000660"/>
    </source>
</evidence>
<dbReference type="InterPro" id="IPR000456">
    <property type="entry name" value="Ribosomal_bL17"/>
</dbReference>
<keyword evidence="2 4" id="KW-0689">Ribosomal protein</keyword>
<name>D8QST4_SELML</name>
<dbReference type="InterPro" id="IPR036373">
    <property type="entry name" value="Ribosomal_bL17_sf"/>
</dbReference>
<dbReference type="GO" id="GO:0006412">
    <property type="term" value="P:translation"/>
    <property type="evidence" value="ECO:0007669"/>
    <property type="project" value="InterPro"/>
</dbReference>
<evidence type="ECO:0000256" key="1">
    <source>
        <dbReference type="ARBA" id="ARBA00008777"/>
    </source>
</evidence>
<evidence type="ECO:0000313" key="5">
    <source>
        <dbReference type="EMBL" id="EFJ36992.1"/>
    </source>
</evidence>
<dbReference type="SUPFAM" id="SSF64263">
    <property type="entry name" value="Prokaryotic ribosomal protein L17"/>
    <property type="match status" value="1"/>
</dbReference>
<dbReference type="AlphaFoldDB" id="D8QST4"/>
<accession>D8QST4</accession>
<proteinExistence type="inferred from homology"/>
<dbReference type="InterPro" id="IPR047859">
    <property type="entry name" value="Ribosomal_bL17_CS"/>
</dbReference>
<dbReference type="PROSITE" id="PS01167">
    <property type="entry name" value="RIBOSOMAL_L17"/>
    <property type="match status" value="1"/>
</dbReference>
<dbReference type="eggNOG" id="KOG3280">
    <property type="taxonomic scope" value="Eukaryota"/>
</dbReference>
<reference evidence="5 6" key="1">
    <citation type="journal article" date="2011" name="Science">
        <title>The Selaginella genome identifies genetic changes associated with the evolution of vascular plants.</title>
        <authorList>
            <person name="Banks J.A."/>
            <person name="Nishiyama T."/>
            <person name="Hasebe M."/>
            <person name="Bowman J.L."/>
            <person name="Gribskov M."/>
            <person name="dePamphilis C."/>
            <person name="Albert V.A."/>
            <person name="Aono N."/>
            <person name="Aoyama T."/>
            <person name="Ambrose B.A."/>
            <person name="Ashton N.W."/>
            <person name="Axtell M.J."/>
            <person name="Barker E."/>
            <person name="Barker M.S."/>
            <person name="Bennetzen J.L."/>
            <person name="Bonawitz N.D."/>
            <person name="Chapple C."/>
            <person name="Cheng C."/>
            <person name="Correa L.G."/>
            <person name="Dacre M."/>
            <person name="DeBarry J."/>
            <person name="Dreyer I."/>
            <person name="Elias M."/>
            <person name="Engstrom E.M."/>
            <person name="Estelle M."/>
            <person name="Feng L."/>
            <person name="Finet C."/>
            <person name="Floyd S.K."/>
            <person name="Frommer W.B."/>
            <person name="Fujita T."/>
            <person name="Gramzow L."/>
            <person name="Gutensohn M."/>
            <person name="Harholt J."/>
            <person name="Hattori M."/>
            <person name="Heyl A."/>
            <person name="Hirai T."/>
            <person name="Hiwatashi Y."/>
            <person name="Ishikawa M."/>
            <person name="Iwata M."/>
            <person name="Karol K.G."/>
            <person name="Koehler B."/>
            <person name="Kolukisaoglu U."/>
            <person name="Kubo M."/>
            <person name="Kurata T."/>
            <person name="Lalonde S."/>
            <person name="Li K."/>
            <person name="Li Y."/>
            <person name="Litt A."/>
            <person name="Lyons E."/>
            <person name="Manning G."/>
            <person name="Maruyama T."/>
            <person name="Michael T.P."/>
            <person name="Mikami K."/>
            <person name="Miyazaki S."/>
            <person name="Morinaga S."/>
            <person name="Murata T."/>
            <person name="Mueller-Roeber B."/>
            <person name="Nelson D.R."/>
            <person name="Obara M."/>
            <person name="Oguri Y."/>
            <person name="Olmstead R.G."/>
            <person name="Onodera N."/>
            <person name="Petersen B.L."/>
            <person name="Pils B."/>
            <person name="Prigge M."/>
            <person name="Rensing S.A."/>
            <person name="Riano-Pachon D.M."/>
            <person name="Roberts A.W."/>
            <person name="Sato Y."/>
            <person name="Scheller H.V."/>
            <person name="Schulz B."/>
            <person name="Schulz C."/>
            <person name="Shakirov E.V."/>
            <person name="Shibagaki N."/>
            <person name="Shinohara N."/>
            <person name="Shippen D.E."/>
            <person name="Soerensen I."/>
            <person name="Sotooka R."/>
            <person name="Sugimoto N."/>
            <person name="Sugita M."/>
            <person name="Sumikawa N."/>
            <person name="Tanurdzic M."/>
            <person name="Theissen G."/>
            <person name="Ulvskov P."/>
            <person name="Wakazuki S."/>
            <person name="Weng J.K."/>
            <person name="Willats W.W."/>
            <person name="Wipf D."/>
            <person name="Wolf P.G."/>
            <person name="Yang L."/>
            <person name="Zimmer A.D."/>
            <person name="Zhu Q."/>
            <person name="Mitros T."/>
            <person name="Hellsten U."/>
            <person name="Loque D."/>
            <person name="Otillar R."/>
            <person name="Salamov A."/>
            <person name="Schmutz J."/>
            <person name="Shapiro H."/>
            <person name="Lindquist E."/>
            <person name="Lucas S."/>
            <person name="Rokhsar D."/>
            <person name="Grigoriev I.V."/>
        </authorList>
    </citation>
    <scope>NUCLEOTIDE SEQUENCE [LARGE SCALE GENOMIC DNA]</scope>
</reference>
<dbReference type="PANTHER" id="PTHR14413">
    <property type="entry name" value="RIBOSOMAL PROTEIN L17"/>
    <property type="match status" value="1"/>
</dbReference>
<dbReference type="Pfam" id="PF01196">
    <property type="entry name" value="Ribosomal_L17"/>
    <property type="match status" value="1"/>
</dbReference>
<sequence>MRHRVDHRKLGRTAEHRWAMLRYVPCFLSSHRVTRLWIRSLHRTMVSQLIEHERIETTLAKAKEVRRLADKMITLGKAGTLSAIRRAGAVLRTDETVHKVFYKLAPRYADRHGGYTRVVQTRHRLGDKSMMAFLE</sequence>